<dbReference type="Proteomes" id="UP000815260">
    <property type="component" value="Chromosome 3B"/>
</dbReference>
<organism evidence="2">
    <name type="scientific">Triticum aestivum</name>
    <name type="common">Wheat</name>
    <dbReference type="NCBI Taxonomy" id="4565"/>
    <lineage>
        <taxon>Eukaryota</taxon>
        <taxon>Viridiplantae</taxon>
        <taxon>Streptophyta</taxon>
        <taxon>Embryophyta</taxon>
        <taxon>Tracheophyta</taxon>
        <taxon>Spermatophyta</taxon>
        <taxon>Magnoliopsida</taxon>
        <taxon>Liliopsida</taxon>
        <taxon>Poales</taxon>
        <taxon>Poaceae</taxon>
        <taxon>BOP clade</taxon>
        <taxon>Pooideae</taxon>
        <taxon>Triticodae</taxon>
        <taxon>Triticeae</taxon>
        <taxon>Triticinae</taxon>
        <taxon>Triticum</taxon>
    </lineage>
</organism>
<reference evidence="2" key="1">
    <citation type="journal article" date="2017" name="Gigascience">
        <title>The first near-complete assembly of the hexaploid bread wheat genome, Triticum aestivum.</title>
        <authorList>
            <person name="Zimin A.V."/>
            <person name="Puiu D."/>
            <person name="Hall R."/>
            <person name="Kingan S."/>
            <person name="Clavijo B.J."/>
            <person name="Salzberg S.L."/>
        </authorList>
    </citation>
    <scope>NUCLEOTIDE SEQUENCE</scope>
    <source>
        <tissue evidence="2">Leaf</tissue>
    </source>
</reference>
<gene>
    <name evidence="2" type="ORF">CFC21_042559</name>
</gene>
<evidence type="ECO:0000256" key="1">
    <source>
        <dbReference type="SAM" id="MobiDB-lite"/>
    </source>
</evidence>
<sequence length="22" mass="2397">VVEDRAAPPGSDGQRDQELLED</sequence>
<comment type="caution">
    <text evidence="2">The sequence shown here is derived from an EMBL/GenBank/DDBJ whole genome shotgun (WGS) entry which is preliminary data.</text>
</comment>
<feature type="region of interest" description="Disordered" evidence="1">
    <location>
        <begin position="1"/>
        <end position="22"/>
    </location>
</feature>
<evidence type="ECO:0000313" key="2">
    <source>
        <dbReference type="EMBL" id="KAF7031189.1"/>
    </source>
</evidence>
<dbReference type="AlphaFoldDB" id="A0A9R1FMA8"/>
<name>A0A9R1FMA8_WHEAT</name>
<protein>
    <submittedName>
        <fullName evidence="2">Uncharacterized protein</fullName>
    </submittedName>
</protein>
<dbReference type="EMBL" id="CM022218">
    <property type="protein sequence ID" value="KAF7031189.1"/>
    <property type="molecule type" value="Genomic_DNA"/>
</dbReference>
<proteinExistence type="predicted"/>
<reference evidence="2" key="2">
    <citation type="submission" date="2020-03" db="EMBL/GenBank/DDBJ databases">
        <title>The second near-complete assembly of the hexaploid bread wheat (Triticum aestivum) genome.</title>
        <authorList>
            <person name="Zimin A.V."/>
            <person name="Puiu D."/>
            <person name="Shumante A."/>
            <person name="Alonge M."/>
            <person name="Salzberg S.L."/>
        </authorList>
    </citation>
    <scope>NUCLEOTIDE SEQUENCE</scope>
    <source>
        <tissue evidence="2">Leaf</tissue>
    </source>
</reference>
<accession>A0A9R1FMA8</accession>
<feature type="compositionally biased region" description="Basic and acidic residues" evidence="1">
    <location>
        <begin position="13"/>
        <end position="22"/>
    </location>
</feature>
<feature type="non-terminal residue" evidence="2">
    <location>
        <position position="22"/>
    </location>
</feature>
<feature type="non-terminal residue" evidence="2">
    <location>
        <position position="1"/>
    </location>
</feature>